<feature type="binding site" evidence="8">
    <location>
        <begin position="290"/>
        <end position="291"/>
    </location>
    <ligand>
        <name>ATP</name>
        <dbReference type="ChEBI" id="CHEBI:30616"/>
    </ligand>
</feature>
<evidence type="ECO:0000313" key="11">
    <source>
        <dbReference type="Proteomes" id="UP000183206"/>
    </source>
</evidence>
<dbReference type="EMBL" id="MNVO01000057">
    <property type="protein sequence ID" value="OIO31751.1"/>
    <property type="molecule type" value="Genomic_DNA"/>
</dbReference>
<dbReference type="Proteomes" id="UP000183206">
    <property type="component" value="Unassembled WGS sequence"/>
</dbReference>
<dbReference type="PRINTS" id="PR01043">
    <property type="entry name" value="TRNASYNTHGLY"/>
</dbReference>
<dbReference type="InterPro" id="IPR027031">
    <property type="entry name" value="Gly-tRNA_synthase/POLG2"/>
</dbReference>
<dbReference type="GO" id="GO:0005524">
    <property type="term" value="F:ATP binding"/>
    <property type="evidence" value="ECO:0007669"/>
    <property type="project" value="UniProtKB-UniRule"/>
</dbReference>
<dbReference type="GO" id="GO:1990742">
    <property type="term" value="C:microvesicle"/>
    <property type="evidence" value="ECO:0007669"/>
    <property type="project" value="UniProtKB-ARBA"/>
</dbReference>
<feature type="binding site" evidence="8">
    <location>
        <position position="104"/>
    </location>
    <ligand>
        <name>substrate</name>
    </ligand>
</feature>
<evidence type="ECO:0000256" key="8">
    <source>
        <dbReference type="HAMAP-Rule" id="MF_00253"/>
    </source>
</evidence>
<dbReference type="Gene3D" id="3.40.50.800">
    <property type="entry name" value="Anticodon-binding domain"/>
    <property type="match status" value="1"/>
</dbReference>
<evidence type="ECO:0000313" key="10">
    <source>
        <dbReference type="EMBL" id="OIO31751.1"/>
    </source>
</evidence>
<dbReference type="InterPro" id="IPR002315">
    <property type="entry name" value="tRNA-synt_gly"/>
</dbReference>
<evidence type="ECO:0000256" key="6">
    <source>
        <dbReference type="ARBA" id="ARBA00022917"/>
    </source>
</evidence>
<dbReference type="GO" id="GO:0004081">
    <property type="term" value="F:bis(5'-nucleosyl)-tetraphosphatase (asymmetrical) activity"/>
    <property type="evidence" value="ECO:0007669"/>
    <property type="project" value="UniProtKB-ARBA"/>
</dbReference>
<comment type="subunit">
    <text evidence="8">Homodimer.</text>
</comment>
<keyword evidence="6 8" id="KW-0648">Protein biosynthesis</keyword>
<dbReference type="CDD" id="cd00858">
    <property type="entry name" value="GlyRS_anticodon"/>
    <property type="match status" value="1"/>
</dbReference>
<dbReference type="Gene3D" id="3.30.930.10">
    <property type="entry name" value="Bira Bifunctional Protein, Domain 2"/>
    <property type="match status" value="1"/>
</dbReference>
<dbReference type="NCBIfam" id="NF003211">
    <property type="entry name" value="PRK04173.1"/>
    <property type="match status" value="1"/>
</dbReference>
<dbReference type="GO" id="GO:0015966">
    <property type="term" value="P:diadenosine tetraphosphate biosynthetic process"/>
    <property type="evidence" value="ECO:0007669"/>
    <property type="project" value="UniProtKB-ARBA"/>
</dbReference>
<keyword evidence="5 8" id="KW-0067">ATP-binding</keyword>
<dbReference type="EC" id="6.1.1.14" evidence="8"/>
<comment type="subcellular location">
    <subcellularLocation>
        <location evidence="8">Cytoplasm</location>
    </subcellularLocation>
</comment>
<dbReference type="InterPro" id="IPR004154">
    <property type="entry name" value="Anticodon-bd"/>
</dbReference>
<keyword evidence="4 8" id="KW-0547">Nucleotide-binding</keyword>
<evidence type="ECO:0000256" key="2">
    <source>
        <dbReference type="ARBA" id="ARBA00022490"/>
    </source>
</evidence>
<accession>A0A1J4VBZ0</accession>
<feature type="binding site" evidence="8">
    <location>
        <begin position="330"/>
        <end position="334"/>
    </location>
    <ligand>
        <name>substrate</name>
    </ligand>
</feature>
<evidence type="ECO:0000256" key="5">
    <source>
        <dbReference type="ARBA" id="ARBA00022840"/>
    </source>
</evidence>
<dbReference type="NCBIfam" id="TIGR00389">
    <property type="entry name" value="glyS_dimeric"/>
    <property type="match status" value="1"/>
</dbReference>
<sequence length="462" mass="53256">MASKKPVESSMDTIISLSKRRGFIYPSSEIYGGFAGIYDLGPMGVELANNIKTQWWNVMVRRRKDIVGLDSAIFMHPKIWVASGHVAGFSDPLIECKDCHARSRADKLLEEIGIQADEKMSEDEINKLLHDNKDRIVCPSCGKKNFTEAKKFNLLVKSNLGDFSSEGKEPAYLRGETCQGIYVNYKNIIDTMHVKVPFGIAQIGKAFRNEIAPRQFVFRCREFEQMEMQYFLRPENEMSEYDKLKEYRFNALVELGLKKENIRWKKHENLVFYAKAAYDIEYKFPFGWDELEGVHARGNYDLTQHSMHSGEKLDYFDQEKGERYTPHIIESSGGVGRLVLAMLVDSYNEEEVNGETRVVLRLPRKIAPVKVAILPLSKKDELTAPSEKIFDTLKDRFSCVYDETQSIGKRYRRQDEIGTPYCVTFDFDSLKDDAVTVRDRDTMTQDRVKIADLPAYLEENLK</sequence>
<protein>
    <recommendedName>
        <fullName evidence="8">Glycine--tRNA ligase</fullName>
        <ecNumber evidence="8">6.1.1.14</ecNumber>
    </recommendedName>
    <alternativeName>
        <fullName evidence="8">Glycyl-tRNA synthetase</fullName>
        <shortName evidence="8">GlyRS</shortName>
    </alternativeName>
</protein>
<feature type="binding site" evidence="8">
    <location>
        <begin position="208"/>
        <end position="210"/>
    </location>
    <ligand>
        <name>ATP</name>
        <dbReference type="ChEBI" id="CHEBI:30616"/>
    </ligand>
</feature>
<feature type="domain" description="Aminoacyl-transfer RNA synthetases class-II family profile" evidence="9">
    <location>
        <begin position="12"/>
        <end position="368"/>
    </location>
</feature>
<dbReference type="SUPFAM" id="SSF55681">
    <property type="entry name" value="Class II aaRS and biotin synthetases"/>
    <property type="match status" value="1"/>
</dbReference>
<dbReference type="SUPFAM" id="SSF52954">
    <property type="entry name" value="Class II aaRS ABD-related"/>
    <property type="match status" value="1"/>
</dbReference>
<comment type="caution">
    <text evidence="10">The sequence shown here is derived from an EMBL/GenBank/DDBJ whole genome shotgun (WGS) entry which is preliminary data.</text>
</comment>
<evidence type="ECO:0000256" key="7">
    <source>
        <dbReference type="ARBA" id="ARBA00023146"/>
    </source>
</evidence>
<reference evidence="10 11" key="1">
    <citation type="journal article" date="2016" name="Environ. Microbiol.">
        <title>Genomic resolution of a cold subsurface aquifer community provides metabolic insights for novel microbes adapted to high CO concentrations.</title>
        <authorList>
            <person name="Probst A.J."/>
            <person name="Castelle C.J."/>
            <person name="Singh A."/>
            <person name="Brown C.T."/>
            <person name="Anantharaman K."/>
            <person name="Sharon I."/>
            <person name="Hug L.A."/>
            <person name="Burstein D."/>
            <person name="Emerson J.B."/>
            <person name="Thomas B.C."/>
            <person name="Banfield J.F."/>
        </authorList>
    </citation>
    <scope>NUCLEOTIDE SEQUENCE [LARGE SCALE GENOMIC DNA]</scope>
    <source>
        <strain evidence="10">CG1_02_47_685</strain>
    </source>
</reference>
<dbReference type="InterPro" id="IPR045864">
    <property type="entry name" value="aa-tRNA-synth_II/BPL/LPL"/>
</dbReference>
<dbReference type="FunFam" id="3.40.50.800:FF:000002">
    <property type="entry name" value="Glycine--tRNA ligase"/>
    <property type="match status" value="1"/>
</dbReference>
<evidence type="ECO:0000259" key="9">
    <source>
        <dbReference type="PROSITE" id="PS50862"/>
    </source>
</evidence>
<dbReference type="GO" id="GO:0006426">
    <property type="term" value="P:glycyl-tRNA aminoacylation"/>
    <property type="evidence" value="ECO:0007669"/>
    <property type="project" value="UniProtKB-UniRule"/>
</dbReference>
<dbReference type="GO" id="GO:0004820">
    <property type="term" value="F:glycine-tRNA ligase activity"/>
    <property type="evidence" value="ECO:0007669"/>
    <property type="project" value="UniProtKB-UniRule"/>
</dbReference>
<dbReference type="Pfam" id="PF00587">
    <property type="entry name" value="tRNA-synt_2b"/>
    <property type="match status" value="1"/>
</dbReference>
<keyword evidence="2 8" id="KW-0963">Cytoplasm</keyword>
<dbReference type="AlphaFoldDB" id="A0A1J4VBZ0"/>
<feature type="binding site" evidence="8">
    <location>
        <begin position="334"/>
        <end position="337"/>
    </location>
    <ligand>
        <name>ATP</name>
        <dbReference type="ChEBI" id="CHEBI:30616"/>
    </ligand>
</feature>
<dbReference type="InterPro" id="IPR022961">
    <property type="entry name" value="Gly_tRNA_ligase_bac"/>
</dbReference>
<dbReference type="PANTHER" id="PTHR10745:SF8">
    <property type="entry name" value="DNA POLYMERASE SUBUNIT GAMMA-2, MITOCHONDRIAL"/>
    <property type="match status" value="1"/>
</dbReference>
<keyword evidence="3 8" id="KW-0436">Ligase</keyword>
<dbReference type="GO" id="GO:0070062">
    <property type="term" value="C:extracellular exosome"/>
    <property type="evidence" value="ECO:0007669"/>
    <property type="project" value="UniProtKB-ARBA"/>
</dbReference>
<evidence type="ECO:0000256" key="1">
    <source>
        <dbReference type="ARBA" id="ARBA00008226"/>
    </source>
</evidence>
<proteinExistence type="inferred from homology"/>
<comment type="similarity">
    <text evidence="1 8">Belongs to the class-II aminoacyl-tRNA synthetase family.</text>
</comment>
<gene>
    <name evidence="8" type="primary">glyQS</name>
    <name evidence="10" type="ORF">AUJ44_04090</name>
</gene>
<evidence type="ECO:0000256" key="4">
    <source>
        <dbReference type="ARBA" id="ARBA00022741"/>
    </source>
</evidence>
<name>A0A1J4VBZ0_9BACT</name>
<organism evidence="10 11">
    <name type="scientific">Candidatus Nomurabacteria bacterium CG1_02_47_685</name>
    <dbReference type="NCBI Taxonomy" id="1805282"/>
    <lineage>
        <taxon>Bacteria</taxon>
        <taxon>Candidatus Nomuraibacteriota</taxon>
    </lineage>
</organism>
<dbReference type="InterPro" id="IPR036621">
    <property type="entry name" value="Anticodon-bd_dom_sf"/>
</dbReference>
<dbReference type="InterPro" id="IPR006195">
    <property type="entry name" value="aa-tRNA-synth_II"/>
</dbReference>
<comment type="function">
    <text evidence="8">Catalyzes the attachment of glycine to tRNA(Gly).</text>
</comment>
<dbReference type="InterPro" id="IPR002314">
    <property type="entry name" value="aa-tRNA-synt_IIb"/>
</dbReference>
<feature type="binding site" evidence="8">
    <location>
        <begin position="223"/>
        <end position="227"/>
    </location>
    <ligand>
        <name>substrate</name>
    </ligand>
</feature>
<dbReference type="InterPro" id="IPR033731">
    <property type="entry name" value="GlyRS-like_core"/>
</dbReference>
<dbReference type="HAMAP" id="MF_00253_B">
    <property type="entry name" value="Gly_tRNA_synth_B"/>
    <property type="match status" value="1"/>
</dbReference>
<dbReference type="Pfam" id="PF03129">
    <property type="entry name" value="HGTP_anticodon"/>
    <property type="match status" value="1"/>
</dbReference>
<feature type="binding site" evidence="8">
    <location>
        <position position="176"/>
    </location>
    <ligand>
        <name>substrate</name>
    </ligand>
</feature>
<dbReference type="STRING" id="1805282.AUJ44_04090"/>
<comment type="catalytic activity">
    <reaction evidence="8">
        <text>tRNA(Gly) + glycine + ATP = glycyl-tRNA(Gly) + AMP + diphosphate</text>
        <dbReference type="Rhea" id="RHEA:16013"/>
        <dbReference type="Rhea" id="RHEA-COMP:9664"/>
        <dbReference type="Rhea" id="RHEA-COMP:9683"/>
        <dbReference type="ChEBI" id="CHEBI:30616"/>
        <dbReference type="ChEBI" id="CHEBI:33019"/>
        <dbReference type="ChEBI" id="CHEBI:57305"/>
        <dbReference type="ChEBI" id="CHEBI:78442"/>
        <dbReference type="ChEBI" id="CHEBI:78522"/>
        <dbReference type="ChEBI" id="CHEBI:456215"/>
        <dbReference type="EC" id="6.1.1.14"/>
    </reaction>
</comment>
<keyword evidence="7 8" id="KW-0030">Aminoacyl-tRNA synthetase</keyword>
<evidence type="ECO:0000256" key="3">
    <source>
        <dbReference type="ARBA" id="ARBA00022598"/>
    </source>
</evidence>
<feature type="binding site" evidence="8">
    <location>
        <begin position="218"/>
        <end position="223"/>
    </location>
    <ligand>
        <name>ATP</name>
        <dbReference type="ChEBI" id="CHEBI:30616"/>
    </ligand>
</feature>
<dbReference type="CDD" id="cd00774">
    <property type="entry name" value="GlyRS-like_core"/>
    <property type="match status" value="1"/>
</dbReference>
<dbReference type="PANTHER" id="PTHR10745">
    <property type="entry name" value="GLYCYL-TRNA SYNTHETASE/DNA POLYMERASE SUBUNIT GAMMA-2"/>
    <property type="match status" value="1"/>
</dbReference>
<dbReference type="GO" id="GO:0005737">
    <property type="term" value="C:cytoplasm"/>
    <property type="evidence" value="ECO:0007669"/>
    <property type="project" value="UniProtKB-SubCell"/>
</dbReference>
<dbReference type="PROSITE" id="PS50862">
    <property type="entry name" value="AA_TRNA_LIGASE_II"/>
    <property type="match status" value="1"/>
</dbReference>